<dbReference type="NCBIfam" id="NF041813">
    <property type="entry name" value="Avs2"/>
    <property type="match status" value="1"/>
</dbReference>
<keyword evidence="2" id="KW-1185">Reference proteome</keyword>
<name>A0A1M4PJL9_9FIRM</name>
<dbReference type="Gene3D" id="3.40.50.300">
    <property type="entry name" value="P-loop containing nucleotide triphosphate hydrolases"/>
    <property type="match status" value="1"/>
</dbReference>
<dbReference type="Proteomes" id="UP000245423">
    <property type="component" value="Chromosome 1"/>
</dbReference>
<sequence length="1402" mass="166608">MITSTIVVSYIASKFIDKFIEDMGYCFLKKIIFPKKTYKGRLVCIINKTIDEYEMRHPFFQGEAKFPFYHSQILFEELNNYVLFKTSLSDEDLLGKFEENPHILIPSKEELNTFYSLFVNNINNYKELEDLFIEENYKSKIFDIHNTLNNLDKKIKRIEKSITFNPNKKWFIKQNQSAIHDLGERYTPKVNFELSDTFVFDGIGRSAKFEREAIKRLDNLLIKGKKILIKRTDMANINEIMEKLEKYFDELFNRFKSTNFQGTKTIPIDSFLEISDKIRKLVEEAESYYLEEERKVANETKSYRTYRKFGSEIRNISDFTYELMSFIEFINSATFRLANNPILVIDGEAGIGKSHMVGDIVSKRMSDDYESIFILGQHLLIDENPWTQIFKILQINSKTEEFLNTLNERGEKSKKRIILFIDAINEGRGRYFWPNFIRSFIYEIKKYEWLGLVVTVRSSYKALIFPDDICEGIISHTLYGFRNVEYEASRLFFNNYKIELPNVPLLYHEFQNPLFLKLFCEGIKKAGLNRIPDGLQGITSVIDFFLNGVNEVLSKPNSVDYSSSIKLVQRSVNALIQYKIENDVWYVPYEIAYDLIEEVASKYTEKKGFIENLIVEGVLSKNLFWKSNNQYQEGVYFAYERFEDHLMAQYLLEKYPNIEEEFKEGGNLYKYIDTEKSIYSNRRLIDAFSIQVPEIYSKELFEFMPDLKGEYPVVESFIESLLWRKLDSINDKPIAYVNKFVFSYNGTYELFWETILSVAALPGHFFNSKFLHKNLMEFSMQDRDAEWTELLKNKFSDESAVKRLIDWAWNENDKSYVSDESIELASIAIAWFHTSTNRQLRDCSTKALVCLLQDRINVLIRILEIFEDVNDPYVYERLFAVAYGCVLRSEQKDLFVELSEYIFKIIFKDKDEVYPHVLLRDYARGIIEYTYYLGYTLSFDINLVRPPYKSTFSTKILTNQEIDAKYRFDYKKNFPDYYWSQNKILNSMTTEYGRGTGGYGDFGRYTFESALRAWDVNTDDLSNLAIEWIFEKYGYDVEKHGKYDRDIGSYGRSASSIERIGKKYQWIALYEMVARVSDNFKKYEEYSFKKEKEEPYQGPWSPYIRDIDPTMIIHKTGSNDEDVNEEFWWQTRSSFNWDCPDKDWFKNSTDLPKFENLIEVEDEQREKWLVLESYPEWAEPKKIGEERWNYPHKRFWTQVRSYIVNEKDFQVLKDWAVQQDFMGRWMPESSDRYEIFSREYYWSQAHQYFTNEYYNGLEWRDVIDPNSNQHIAKVIVPTESFLWEEEFDKSKEDAIRFLKPCTNIYRDMNLKYSRKEGEFLNSTNEVICFDTSVYYNSKSHLLIRKIPFLKYLQENKLTIIWTVLGEKQIIGGHTNNYDRLEINGVFHLEDAEITGGINTKST</sequence>
<reference evidence="1 2" key="1">
    <citation type="submission" date="2016-11" db="EMBL/GenBank/DDBJ databases">
        <authorList>
            <person name="Manzoor S."/>
        </authorList>
    </citation>
    <scope>NUCLEOTIDE SEQUENCE [LARGE SCALE GENOMIC DNA]</scope>
    <source>
        <strain evidence="1">Clostridium ultunense strain Esp</strain>
    </source>
</reference>
<evidence type="ECO:0000313" key="2">
    <source>
        <dbReference type="Proteomes" id="UP000245423"/>
    </source>
</evidence>
<evidence type="ECO:0008006" key="3">
    <source>
        <dbReference type="Google" id="ProtNLM"/>
    </source>
</evidence>
<evidence type="ECO:0000313" key="1">
    <source>
        <dbReference type="EMBL" id="SHD75648.1"/>
    </source>
</evidence>
<gene>
    <name evidence="1" type="ORF">CUESP1_0251</name>
</gene>
<protein>
    <recommendedName>
        <fullName evidence="3">ATP-binding protein</fullName>
    </recommendedName>
</protein>
<dbReference type="RefSeq" id="WP_025640271.1">
    <property type="nucleotide sequence ID" value="NZ_LT669839.1"/>
</dbReference>
<dbReference type="EMBL" id="LT669839">
    <property type="protein sequence ID" value="SHD75648.1"/>
    <property type="molecule type" value="Genomic_DNA"/>
</dbReference>
<accession>A0A1M4PJL9</accession>
<dbReference type="InterPro" id="IPR027417">
    <property type="entry name" value="P-loop_NTPase"/>
</dbReference>
<organism evidence="1 2">
    <name type="scientific">[Clostridium] ultunense Esp</name>
    <dbReference type="NCBI Taxonomy" id="1288971"/>
    <lineage>
        <taxon>Bacteria</taxon>
        <taxon>Bacillati</taxon>
        <taxon>Bacillota</taxon>
        <taxon>Tissierellia</taxon>
        <taxon>Tissierellales</taxon>
        <taxon>Tepidimicrobiaceae</taxon>
        <taxon>Schnuerera</taxon>
    </lineage>
</organism>
<proteinExistence type="predicted"/>